<name>A0A5C1NP19_9GAMM</name>
<dbReference type="Proteomes" id="UP000324285">
    <property type="component" value="Chromosome"/>
</dbReference>
<reference evidence="2" key="1">
    <citation type="submission" date="2021-02" db="EMBL/GenBank/DDBJ databases">
        <title>Strain Y2R2, a novel species of the genus Halomonas.</title>
        <authorList>
            <person name="Huang H."/>
        </authorList>
    </citation>
    <scope>NUCLEOTIDE SEQUENCE</scope>
    <source>
        <strain evidence="2">Y2R2</strain>
    </source>
</reference>
<gene>
    <name evidence="2" type="ORF">E4T21_20055</name>
</gene>
<feature type="region of interest" description="Disordered" evidence="1">
    <location>
        <begin position="1"/>
        <end position="59"/>
    </location>
</feature>
<protein>
    <submittedName>
        <fullName evidence="2">Uncharacterized protein</fullName>
    </submittedName>
</protein>
<evidence type="ECO:0000256" key="1">
    <source>
        <dbReference type="SAM" id="MobiDB-lite"/>
    </source>
</evidence>
<dbReference type="AlphaFoldDB" id="A0A5C1NP19"/>
<dbReference type="RefSeq" id="WP_149286721.1">
    <property type="nucleotide sequence ID" value="NZ_CP038437.2"/>
</dbReference>
<accession>A0A5C1NP19</accession>
<evidence type="ECO:0000313" key="2">
    <source>
        <dbReference type="EMBL" id="QEM83599.1"/>
    </source>
</evidence>
<sequence length="59" mass="6106">MARQCRGGNPRHHPVSWETGPQPATLTPQSPVNSRVGPAGDPAHTGCNLPGRAQRIGGA</sequence>
<dbReference type="EMBL" id="CP038437">
    <property type="protein sequence ID" value="QEM83599.1"/>
    <property type="molecule type" value="Genomic_DNA"/>
</dbReference>
<keyword evidence="3" id="KW-1185">Reference proteome</keyword>
<organism evidence="2 3">
    <name type="scientific">Halomonas binhaiensis</name>
    <dbReference type="NCBI Taxonomy" id="2562282"/>
    <lineage>
        <taxon>Bacteria</taxon>
        <taxon>Pseudomonadati</taxon>
        <taxon>Pseudomonadota</taxon>
        <taxon>Gammaproteobacteria</taxon>
        <taxon>Oceanospirillales</taxon>
        <taxon>Halomonadaceae</taxon>
        <taxon>Halomonas</taxon>
    </lineage>
</organism>
<proteinExistence type="predicted"/>
<feature type="compositionally biased region" description="Polar residues" evidence="1">
    <location>
        <begin position="22"/>
        <end position="33"/>
    </location>
</feature>
<dbReference type="KEGG" id="hbh:E4T21_20055"/>
<evidence type="ECO:0000313" key="3">
    <source>
        <dbReference type="Proteomes" id="UP000324285"/>
    </source>
</evidence>